<proteinExistence type="predicted"/>
<dbReference type="Proteomes" id="UP000308828">
    <property type="component" value="Unassembled WGS sequence"/>
</dbReference>
<name>A0A4S8P3I4_9HYPH</name>
<sequence>MPKKQKRDNAYYEERLKNEFPATYADLQAGKHKTIAEAAIAAGLKKPRTRIQELRNAFGKSSKTEQADFLCWLTAQGYAVASSPAVGVAASAIAMDRRLLPATKARIEEIMAKRGVEMGEVMAEMGCNPYDQSVSRALRRLTRLQPDVITALEKWLAANASI</sequence>
<accession>A0A4S8P3I4</accession>
<dbReference type="OrthoDB" id="8282470at2"/>
<evidence type="ECO:0000313" key="1">
    <source>
        <dbReference type="EMBL" id="THV22284.1"/>
    </source>
</evidence>
<organism evidence="1 2">
    <name type="scientific">Peteryoungia ipomoeae</name>
    <dbReference type="NCBI Taxonomy" id="1210932"/>
    <lineage>
        <taxon>Bacteria</taxon>
        <taxon>Pseudomonadati</taxon>
        <taxon>Pseudomonadota</taxon>
        <taxon>Alphaproteobacteria</taxon>
        <taxon>Hyphomicrobiales</taxon>
        <taxon>Rhizobiaceae</taxon>
        <taxon>Peteryoungia</taxon>
    </lineage>
</organism>
<dbReference type="RefSeq" id="WP_136599056.1">
    <property type="nucleotide sequence ID" value="NZ_STGV01000004.1"/>
</dbReference>
<dbReference type="AlphaFoldDB" id="A0A4S8P3I4"/>
<comment type="caution">
    <text evidence="1">The sequence shown here is derived from an EMBL/GenBank/DDBJ whole genome shotgun (WGS) entry which is preliminary data.</text>
</comment>
<evidence type="ECO:0000313" key="2">
    <source>
        <dbReference type="Proteomes" id="UP000308828"/>
    </source>
</evidence>
<reference evidence="1 2" key="1">
    <citation type="submission" date="2019-04" db="EMBL/GenBank/DDBJ databases">
        <title>Genome sequence of strain shin9-1.</title>
        <authorList>
            <person name="Gao J."/>
            <person name="Sun J."/>
        </authorList>
    </citation>
    <scope>NUCLEOTIDE SEQUENCE [LARGE SCALE GENOMIC DNA]</scope>
    <source>
        <strain evidence="2">shin9-1</strain>
    </source>
</reference>
<protein>
    <submittedName>
        <fullName evidence="1">Uncharacterized protein</fullName>
    </submittedName>
</protein>
<gene>
    <name evidence="1" type="ORF">FAA97_13415</name>
</gene>
<dbReference type="EMBL" id="STGV01000004">
    <property type="protein sequence ID" value="THV22284.1"/>
    <property type="molecule type" value="Genomic_DNA"/>
</dbReference>
<keyword evidence="2" id="KW-1185">Reference proteome</keyword>